<feature type="repeat" description="ANK" evidence="3">
    <location>
        <begin position="10"/>
        <end position="42"/>
    </location>
</feature>
<keyword evidence="2 3" id="KW-0040">ANK repeat</keyword>
<feature type="repeat" description="ANK" evidence="3">
    <location>
        <begin position="46"/>
        <end position="78"/>
    </location>
</feature>
<feature type="repeat" description="ANK" evidence="3">
    <location>
        <begin position="79"/>
        <end position="111"/>
    </location>
</feature>
<dbReference type="SMART" id="SM00248">
    <property type="entry name" value="ANK"/>
    <property type="match status" value="6"/>
</dbReference>
<dbReference type="EnsemblMetazoa" id="Aqu2.1.20650_001">
    <property type="protein sequence ID" value="Aqu2.1.20650_001"/>
    <property type="gene ID" value="Aqu2.1.20650"/>
</dbReference>
<dbReference type="OrthoDB" id="163438at2759"/>
<dbReference type="Gene3D" id="1.25.40.20">
    <property type="entry name" value="Ankyrin repeat-containing domain"/>
    <property type="match status" value="1"/>
</dbReference>
<reference evidence="4" key="1">
    <citation type="submission" date="2017-05" db="UniProtKB">
        <authorList>
            <consortium name="EnsemblMetazoa"/>
        </authorList>
    </citation>
    <scope>IDENTIFICATION</scope>
</reference>
<feature type="repeat" description="ANK" evidence="3">
    <location>
        <begin position="182"/>
        <end position="214"/>
    </location>
</feature>
<dbReference type="PANTHER" id="PTHR24171">
    <property type="entry name" value="ANKYRIN REPEAT DOMAIN-CONTAINING PROTEIN 39-RELATED"/>
    <property type="match status" value="1"/>
</dbReference>
<dbReference type="InterPro" id="IPR036770">
    <property type="entry name" value="Ankyrin_rpt-contain_sf"/>
</dbReference>
<dbReference type="AlphaFoldDB" id="A0A1X7TZA2"/>
<keyword evidence="1" id="KW-0677">Repeat</keyword>
<dbReference type="PROSITE" id="PS50088">
    <property type="entry name" value="ANK_REPEAT"/>
    <property type="match status" value="6"/>
</dbReference>
<dbReference type="PANTHER" id="PTHR24171:SF10">
    <property type="entry name" value="ANKYRIN REPEAT DOMAIN-CONTAINING PROTEIN 29-LIKE"/>
    <property type="match status" value="1"/>
</dbReference>
<evidence type="ECO:0000256" key="2">
    <source>
        <dbReference type="ARBA" id="ARBA00023043"/>
    </source>
</evidence>
<feature type="repeat" description="ANK" evidence="3">
    <location>
        <begin position="147"/>
        <end position="179"/>
    </location>
</feature>
<dbReference type="PROSITE" id="PS50297">
    <property type="entry name" value="ANK_REP_REGION"/>
    <property type="match status" value="6"/>
</dbReference>
<dbReference type="InterPro" id="IPR002110">
    <property type="entry name" value="Ankyrin_rpt"/>
</dbReference>
<proteinExistence type="predicted"/>
<dbReference type="Pfam" id="PF12796">
    <property type="entry name" value="Ank_2"/>
    <property type="match status" value="2"/>
</dbReference>
<evidence type="ECO:0000313" key="4">
    <source>
        <dbReference type="EnsemblMetazoa" id="Aqu2.1.20650_001"/>
    </source>
</evidence>
<evidence type="ECO:0000256" key="3">
    <source>
        <dbReference type="PROSITE-ProRule" id="PRU00023"/>
    </source>
</evidence>
<name>A0A1X7TZA2_AMPQE</name>
<sequence length="705" mass="79267">MAIQNVQTTEEDTALIVSARGGHYEIVKVLLDNGADPNLDQKLFNVRTTALMAAINNKHHYVVELLLTKGADPNIVDNEGGIALIVSAGGGDYETVKVLLDNGADPNISQEIDYPITPLIEAARKRHINIVEILLSKGADANSIDDEGDTALIVSARGRDYETVKVLLDNGADPNIGQELDYVDSPLIEAAAKGHYQVVELLLTKGADPNFTSKPGSDLYKIAEALEDNAYQIKVPLKWYCFGVLLHDVAKEGCGVLSLSYCQELGQQLKVNLSPEESLSAIKFLSFLNRLLFYPDSPAGDLVFVNIESLINILRDLLVFVYDAHSDAKYLLPDQKALVCKGHLSIEILKKASKSCNKISEAFPNFDKKLLGLFEYLLIAARLDVPEKDTFFMPALLPTMDVSNINPYPNTTPLLLFFESAIPMGLFCAVIVHLLSHKESPWKVVEESNYSNYFTLRCPDLLESDMILVEQLDCITVYCEAAIDYIPSRDAVEEAVDVAMTKHKLSKCEKPERAFYCPCGKGRHAAVVSWLKTQRCYVFRCNIDNKSQKKMATDCSSWLDHKRKRQHDELQHLPDILETNIAYKVLVDSTEEIKEYFAQDFLYIANKLQQKKVITEKEKRALTDRMTGQNEDQRMEELMKHVKIAVKVKESAFSLFTDILNEKDTVAAIEFAEKLKQRYVEYKVSSETDLESSSKRTKQYLVQQH</sequence>
<protein>
    <submittedName>
        <fullName evidence="4">Uncharacterized protein</fullName>
    </submittedName>
</protein>
<dbReference type="SUPFAM" id="SSF48403">
    <property type="entry name" value="Ankyrin repeat"/>
    <property type="match status" value="1"/>
</dbReference>
<organism evidence="4">
    <name type="scientific">Amphimedon queenslandica</name>
    <name type="common">Sponge</name>
    <dbReference type="NCBI Taxonomy" id="400682"/>
    <lineage>
        <taxon>Eukaryota</taxon>
        <taxon>Metazoa</taxon>
        <taxon>Porifera</taxon>
        <taxon>Demospongiae</taxon>
        <taxon>Heteroscleromorpha</taxon>
        <taxon>Haplosclerida</taxon>
        <taxon>Niphatidae</taxon>
        <taxon>Amphimedon</taxon>
    </lineage>
</organism>
<dbReference type="eggNOG" id="KOG4177">
    <property type="taxonomic scope" value="Eukaryota"/>
</dbReference>
<dbReference type="Pfam" id="PF00023">
    <property type="entry name" value="Ank"/>
    <property type="match status" value="1"/>
</dbReference>
<dbReference type="InParanoid" id="A0A1X7TZA2"/>
<evidence type="ECO:0000256" key="1">
    <source>
        <dbReference type="ARBA" id="ARBA00022737"/>
    </source>
</evidence>
<accession>A0A1X7TZA2</accession>
<feature type="repeat" description="ANK" evidence="3">
    <location>
        <begin position="114"/>
        <end position="146"/>
    </location>
</feature>